<dbReference type="GO" id="GO:0005524">
    <property type="term" value="F:ATP binding"/>
    <property type="evidence" value="ECO:0007669"/>
    <property type="project" value="InterPro"/>
</dbReference>
<dbReference type="CDD" id="cd09641">
    <property type="entry name" value="Cas3''_I"/>
    <property type="match status" value="1"/>
</dbReference>
<keyword evidence="4" id="KW-0378">Hydrolase</keyword>
<sequence length="516" mass="54709">MSASAKPAMAWGKYDRESGASHALVAHCLDVAMVLEAVMGAPRIRRGLQKLTEIPVDDRMLSRLCVLAYLHDVGKLAPGFQLKIAEQAGRGILLRALRMPANPVRDIAVALEDWAGPATEGYIAAMMAHHGQPIQIADAREASVKDSRFDGREDAKAYARIARTTWPEAFAPGGALPAEPAFMAQWAGLLSIADWIGSDADHFPFHEVVTQDYAQLARRQANRAVRMCGMIGAAAPVPDFAALTGFAQPRPLQAKIAEIPSDQQLMILEAETGSGKTEAALWRFVHLLVAGEVSALYFAVPTRAAARQLHRRVDEAVQRFLGIEAVLAVPAQLASGEATGTRLPGWEVRWDDDAPRGARWAAEHATRFLSAQVAVGTVDQVMLAGLQTKHALARGAGLSRALLVVDEVHASDTYGRAVLAPFLRDHMATGGHVLLMSATLGAGAGDPQHGAGGARLSDSARRCAVPVRRRRAHIALRALRGGGSRPAGCRGGGCSGQGQQGRGAGGLRFANSGAKP</sequence>
<dbReference type="EMBL" id="CP049816">
    <property type="protein sequence ID" value="QIK42537.1"/>
    <property type="molecule type" value="Genomic_DNA"/>
</dbReference>
<keyword evidence="9" id="KW-0614">Plasmid</keyword>
<dbReference type="GO" id="GO:0046872">
    <property type="term" value="F:metal ion binding"/>
    <property type="evidence" value="ECO:0007669"/>
    <property type="project" value="UniProtKB-KW"/>
</dbReference>
<dbReference type="SUPFAM" id="SSF52540">
    <property type="entry name" value="P-loop containing nucleoside triphosphate hydrolases"/>
    <property type="match status" value="1"/>
</dbReference>
<dbReference type="AlphaFoldDB" id="A0A6G7VRX9"/>
<keyword evidence="10" id="KW-1185">Reference proteome</keyword>
<dbReference type="GO" id="GO:0051607">
    <property type="term" value="P:defense response to virus"/>
    <property type="evidence" value="ECO:0007669"/>
    <property type="project" value="UniProtKB-KW"/>
</dbReference>
<protein>
    <submittedName>
        <fullName evidence="9">CRISPR-associated endonuclease Cas3</fullName>
    </submittedName>
</protein>
<dbReference type="Proteomes" id="UP000500791">
    <property type="component" value="Plasmid unnamed5"/>
</dbReference>
<dbReference type="GO" id="GO:0003676">
    <property type="term" value="F:nucleic acid binding"/>
    <property type="evidence" value="ECO:0007669"/>
    <property type="project" value="InterPro"/>
</dbReference>
<evidence type="ECO:0000256" key="2">
    <source>
        <dbReference type="ARBA" id="ARBA00009046"/>
    </source>
</evidence>
<dbReference type="SMART" id="SM00487">
    <property type="entry name" value="DEXDc"/>
    <property type="match status" value="1"/>
</dbReference>
<dbReference type="Pfam" id="PF18019">
    <property type="entry name" value="Cas3_HD"/>
    <property type="match status" value="1"/>
</dbReference>
<evidence type="ECO:0000256" key="5">
    <source>
        <dbReference type="ARBA" id="ARBA00023118"/>
    </source>
</evidence>
<dbReference type="InterPro" id="IPR011545">
    <property type="entry name" value="DEAD/DEAH_box_helicase_dom"/>
</dbReference>
<geneLocation type="plasmid" evidence="9 10">
    <name>unnamed5</name>
</geneLocation>
<dbReference type="GO" id="GO:0016787">
    <property type="term" value="F:hydrolase activity"/>
    <property type="evidence" value="ECO:0007669"/>
    <property type="project" value="UniProtKB-KW"/>
</dbReference>
<evidence type="ECO:0000259" key="7">
    <source>
        <dbReference type="PROSITE" id="PS51192"/>
    </source>
</evidence>
<comment type="similarity">
    <text evidence="2">In the central section; belongs to the CRISPR-associated helicase Cas3 family.</text>
</comment>
<dbReference type="InterPro" id="IPR006483">
    <property type="entry name" value="CRISPR-assoc_Cas3_HD"/>
</dbReference>
<evidence type="ECO:0000256" key="4">
    <source>
        <dbReference type="ARBA" id="ARBA00022801"/>
    </source>
</evidence>
<evidence type="ECO:0000256" key="3">
    <source>
        <dbReference type="ARBA" id="ARBA00022723"/>
    </source>
</evidence>
<reference evidence="9 10" key="1">
    <citation type="submission" date="2020-03" db="EMBL/GenBank/DDBJ databases">
        <title>Complete genome sequence of Monaibacterium sp. ALG8 with diverse plasmids.</title>
        <authorList>
            <person name="Sun C."/>
        </authorList>
    </citation>
    <scope>NUCLEOTIDE SEQUENCE [LARGE SCALE GENOMIC DNA]</scope>
    <source>
        <strain evidence="9 10">ALG8</strain>
        <plasmid evidence="9 10">unnamed5</plasmid>
    </source>
</reference>
<comment type="similarity">
    <text evidence="1">In the N-terminal section; belongs to the CRISPR-associated nuclease Cas3-HD family.</text>
</comment>
<dbReference type="Gene3D" id="1.10.3210.30">
    <property type="match status" value="1"/>
</dbReference>
<dbReference type="CDD" id="cd17930">
    <property type="entry name" value="DEXHc_cas3"/>
    <property type="match status" value="1"/>
</dbReference>
<dbReference type="NCBIfam" id="TIGR01596">
    <property type="entry name" value="cas3_HD"/>
    <property type="match status" value="1"/>
</dbReference>
<dbReference type="InterPro" id="IPR014001">
    <property type="entry name" value="Helicase_ATP-bd"/>
</dbReference>
<gene>
    <name evidence="9" type="ORF">G8E03_16950</name>
</gene>
<keyword evidence="3" id="KW-0479">Metal-binding</keyword>
<dbReference type="GO" id="GO:0004519">
    <property type="term" value="F:endonuclease activity"/>
    <property type="evidence" value="ECO:0007669"/>
    <property type="project" value="UniProtKB-KW"/>
</dbReference>
<evidence type="ECO:0000313" key="10">
    <source>
        <dbReference type="Proteomes" id="UP000500791"/>
    </source>
</evidence>
<name>A0A6G7VRX9_9RHOB</name>
<dbReference type="KEGG" id="mon:G8E03_16950"/>
<keyword evidence="9" id="KW-0255">Endonuclease</keyword>
<evidence type="ECO:0000256" key="1">
    <source>
        <dbReference type="ARBA" id="ARBA00006847"/>
    </source>
</evidence>
<feature type="compositionally biased region" description="Gly residues" evidence="6">
    <location>
        <begin position="482"/>
        <end position="506"/>
    </location>
</feature>
<dbReference type="PROSITE" id="PS51643">
    <property type="entry name" value="HD_CAS3"/>
    <property type="match status" value="1"/>
</dbReference>
<keyword evidence="9" id="KW-0540">Nuclease</keyword>
<feature type="domain" description="HD Cas3-type" evidence="8">
    <location>
        <begin position="17"/>
        <end position="196"/>
    </location>
</feature>
<keyword evidence="5" id="KW-0051">Antiviral defense</keyword>
<organism evidence="9 10">
    <name type="scientific">Pontivivens nitratireducens</name>
    <dbReference type="NCBI Taxonomy" id="2758038"/>
    <lineage>
        <taxon>Bacteria</taxon>
        <taxon>Pseudomonadati</taxon>
        <taxon>Pseudomonadota</taxon>
        <taxon>Alphaproteobacteria</taxon>
        <taxon>Rhodobacterales</taxon>
        <taxon>Paracoccaceae</taxon>
        <taxon>Pontivivens</taxon>
    </lineage>
</organism>
<dbReference type="InterPro" id="IPR038257">
    <property type="entry name" value="CRISPR-assoc_Cas3_HD_sf"/>
</dbReference>
<dbReference type="Pfam" id="PF00270">
    <property type="entry name" value="DEAD"/>
    <property type="match status" value="1"/>
</dbReference>
<dbReference type="Gene3D" id="3.40.50.300">
    <property type="entry name" value="P-loop containing nucleotide triphosphate hydrolases"/>
    <property type="match status" value="1"/>
</dbReference>
<evidence type="ECO:0000259" key="8">
    <source>
        <dbReference type="PROSITE" id="PS51643"/>
    </source>
</evidence>
<feature type="region of interest" description="Disordered" evidence="6">
    <location>
        <begin position="482"/>
        <end position="516"/>
    </location>
</feature>
<proteinExistence type="inferred from homology"/>
<feature type="domain" description="Helicase ATP-binding" evidence="7">
    <location>
        <begin position="257"/>
        <end position="440"/>
    </location>
</feature>
<dbReference type="InterPro" id="IPR027417">
    <property type="entry name" value="P-loop_NTPase"/>
</dbReference>
<accession>A0A6G7VRX9</accession>
<evidence type="ECO:0000256" key="6">
    <source>
        <dbReference type="SAM" id="MobiDB-lite"/>
    </source>
</evidence>
<evidence type="ECO:0000313" key="9">
    <source>
        <dbReference type="EMBL" id="QIK42537.1"/>
    </source>
</evidence>
<dbReference type="PROSITE" id="PS51192">
    <property type="entry name" value="HELICASE_ATP_BIND_1"/>
    <property type="match status" value="1"/>
</dbReference>